<comment type="caution">
    <text evidence="5">The sequence shown here is derived from an EMBL/GenBank/DDBJ whole genome shotgun (WGS) entry which is preliminary data.</text>
</comment>
<keyword evidence="2" id="KW-0472">Membrane</keyword>
<keyword evidence="1" id="KW-0732">Signal</keyword>
<evidence type="ECO:0000259" key="3">
    <source>
        <dbReference type="Pfam" id="PF07603"/>
    </source>
</evidence>
<protein>
    <submittedName>
        <fullName evidence="5">Uncharacterized protein</fullName>
    </submittedName>
</protein>
<organism evidence="5 8">
    <name type="scientific">Leptospira adleri</name>
    <dbReference type="NCBI Taxonomy" id="2023186"/>
    <lineage>
        <taxon>Bacteria</taxon>
        <taxon>Pseudomonadati</taxon>
        <taxon>Spirochaetota</taxon>
        <taxon>Spirochaetia</taxon>
        <taxon>Leptospirales</taxon>
        <taxon>Leptospiraceae</taxon>
        <taxon>Leptospira</taxon>
    </lineage>
</organism>
<dbReference type="EMBL" id="NPDU01000055">
    <property type="protein sequence ID" value="PJZ60623.1"/>
    <property type="molecule type" value="Genomic_DNA"/>
</dbReference>
<keyword evidence="7" id="KW-1185">Reference proteome</keyword>
<evidence type="ECO:0000313" key="8">
    <source>
        <dbReference type="Proteomes" id="UP000232188"/>
    </source>
</evidence>
<accession>A0A2M9YJR3</accession>
<evidence type="ECO:0000259" key="4">
    <source>
        <dbReference type="Pfam" id="PF13205"/>
    </source>
</evidence>
<keyword evidence="2" id="KW-1133">Transmembrane helix</keyword>
<feature type="domain" description="Lcl C-terminal" evidence="3">
    <location>
        <begin position="559"/>
        <end position="691"/>
    </location>
</feature>
<evidence type="ECO:0000313" key="5">
    <source>
        <dbReference type="EMBL" id="PJZ51736.1"/>
    </source>
</evidence>
<reference evidence="7 8" key="1">
    <citation type="submission" date="2017-07" db="EMBL/GenBank/DDBJ databases">
        <title>Leptospira spp. isolated from tropical soils.</title>
        <authorList>
            <person name="Thibeaux R."/>
            <person name="Iraola G."/>
            <person name="Ferres I."/>
            <person name="Bierque E."/>
            <person name="Girault D."/>
            <person name="Soupe-Gilbert M.-E."/>
            <person name="Picardeau M."/>
            <person name="Goarant C."/>
        </authorList>
    </citation>
    <scope>NUCLEOTIDE SEQUENCE [LARGE SCALE GENOMIC DNA]</scope>
    <source>
        <strain evidence="5 8">FH2-B-C1</strain>
        <strain evidence="6 7">FH2-B-D1</strain>
    </source>
</reference>
<dbReference type="Pfam" id="PF13287">
    <property type="entry name" value="Fn3_assoc"/>
    <property type="match status" value="1"/>
</dbReference>
<evidence type="ECO:0000313" key="6">
    <source>
        <dbReference type="EMBL" id="PJZ60623.1"/>
    </source>
</evidence>
<evidence type="ECO:0000256" key="2">
    <source>
        <dbReference type="SAM" id="Phobius"/>
    </source>
</evidence>
<keyword evidence="2" id="KW-0812">Transmembrane</keyword>
<dbReference type="InterPro" id="IPR032812">
    <property type="entry name" value="SbsA_Ig"/>
</dbReference>
<dbReference type="Proteomes" id="UP000232188">
    <property type="component" value="Unassembled WGS sequence"/>
</dbReference>
<dbReference type="AlphaFoldDB" id="A0A2M9YJR3"/>
<dbReference type="Pfam" id="PF07603">
    <property type="entry name" value="Lcl_C"/>
    <property type="match status" value="1"/>
</dbReference>
<sequence>MEDLPMIEQRKKQHVKIKTRALYILILGIGLFSVFLNCLPGEGKKGMNFFFLPSSSLSFPGGDSSTGTSAAPALTPVAPTGTLTYSSATTFYVSGAAGGTPHYDISWSSDMNGTYELRLVATNCTDGTVSSNATITASTANSNRITAASLGAGSNAVKLCLKSPDGTSVWDMKSINAVRDDGAPTPGFSLAAGTYGLLIPNISLSCTDTGSAGCLATAYTTDGSTPDINADGTVPSGSTLFSAAFAIPNNATTDVKAISIDKAGNKSAVSTNQYIVAVGNPTITINSVSKNYLRSTATPDDTSVIKWQSDIAGNYEFRVGGSNCSAGTNGTALSPAITGSAAAATQITSTIPGSSLAVGANTVRICFTTSGSNVGFNSSTLNIDNTAPTVSSATPSNNTLNLSVDQNTFALVFSEPMDTSVTPLPQHRDSGVSGFPQISWPTMTGSWSADGLTYTLSLNSKLPEWHNFYLQFNDSDFKDRAGNVVVGGFVASNLIKLNYRTFVETNPTIISRTLQSTCYDVSGNATACASSGQDTEFNSASPYGLGTPTTLPGYPNDRVTQDTLNGKFWKTCPPTYIWSGGTCVQDLTSAYNLALIALNGPPSLPSGPSNYLDLTWSDSLTYCLQLNLDNAGAGFAGKKTWRLPTLSEQMGILIYEGSVGNETIPASSFPGFIRNNYQRYWTSTNAVNAISTNGVADGSTPPIQNQQLSVGTSSWGAWQISVFGGGAHFNNKGKAYSWGNYWMNKYGALAMCIAD</sequence>
<dbReference type="EMBL" id="NPDV01000020">
    <property type="protein sequence ID" value="PJZ51736.1"/>
    <property type="molecule type" value="Genomic_DNA"/>
</dbReference>
<evidence type="ECO:0000313" key="7">
    <source>
        <dbReference type="Proteomes" id="UP000232149"/>
    </source>
</evidence>
<proteinExistence type="predicted"/>
<dbReference type="InterPro" id="IPR026876">
    <property type="entry name" value="Fn3_assoc_repeat"/>
</dbReference>
<name>A0A2M9YJR3_9LEPT</name>
<evidence type="ECO:0000256" key="1">
    <source>
        <dbReference type="ARBA" id="ARBA00022729"/>
    </source>
</evidence>
<gene>
    <name evidence="6" type="ORF">CH376_17410</name>
    <name evidence="5" type="ORF">CH380_18505</name>
</gene>
<dbReference type="Proteomes" id="UP000232149">
    <property type="component" value="Unassembled WGS sequence"/>
</dbReference>
<dbReference type="InterPro" id="IPR011460">
    <property type="entry name" value="Lcl_C"/>
</dbReference>
<feature type="domain" description="SbsA Ig-like" evidence="4">
    <location>
        <begin position="384"/>
        <end position="484"/>
    </location>
</feature>
<feature type="transmembrane region" description="Helical" evidence="2">
    <location>
        <begin position="21"/>
        <end position="39"/>
    </location>
</feature>
<dbReference type="Pfam" id="PF13205">
    <property type="entry name" value="Big_5"/>
    <property type="match status" value="1"/>
</dbReference>